<gene>
    <name evidence="5" type="ORF">METZ01_LOCUS71832</name>
</gene>
<evidence type="ECO:0000256" key="2">
    <source>
        <dbReference type="ARBA" id="ARBA00022723"/>
    </source>
</evidence>
<dbReference type="InterPro" id="IPR050251">
    <property type="entry name" value="HpcH-HpaI_aldolase"/>
</dbReference>
<dbReference type="GO" id="GO:0016832">
    <property type="term" value="F:aldehyde-lyase activity"/>
    <property type="evidence" value="ECO:0007669"/>
    <property type="project" value="TreeGrafter"/>
</dbReference>
<evidence type="ECO:0000259" key="4">
    <source>
        <dbReference type="Pfam" id="PF03328"/>
    </source>
</evidence>
<feature type="domain" description="HpcH/HpaI aldolase/citrate lyase" evidence="4">
    <location>
        <begin position="20"/>
        <end position="239"/>
    </location>
</feature>
<name>A0A381TTZ4_9ZZZZ</name>
<dbReference type="Gene3D" id="3.20.20.60">
    <property type="entry name" value="Phosphoenolpyruvate-binding domains"/>
    <property type="match status" value="1"/>
</dbReference>
<reference evidence="5" key="1">
    <citation type="submission" date="2018-05" db="EMBL/GenBank/DDBJ databases">
        <authorList>
            <person name="Lanie J.A."/>
            <person name="Ng W.-L."/>
            <person name="Kazmierczak K.M."/>
            <person name="Andrzejewski T.M."/>
            <person name="Davidsen T.M."/>
            <person name="Wayne K.J."/>
            <person name="Tettelin H."/>
            <person name="Glass J.I."/>
            <person name="Rusch D."/>
            <person name="Podicherti R."/>
            <person name="Tsui H.-C.T."/>
            <person name="Winkler M.E."/>
        </authorList>
    </citation>
    <scope>NUCLEOTIDE SEQUENCE</scope>
</reference>
<evidence type="ECO:0000256" key="3">
    <source>
        <dbReference type="ARBA" id="ARBA00023239"/>
    </source>
</evidence>
<organism evidence="5">
    <name type="scientific">marine metagenome</name>
    <dbReference type="NCBI Taxonomy" id="408172"/>
    <lineage>
        <taxon>unclassified sequences</taxon>
        <taxon>metagenomes</taxon>
        <taxon>ecological metagenomes</taxon>
    </lineage>
</organism>
<dbReference type="PANTHER" id="PTHR30502:SF0">
    <property type="entry name" value="PHOSPHOENOLPYRUVATE CARBOXYLASE FAMILY PROTEIN"/>
    <property type="match status" value="1"/>
</dbReference>
<protein>
    <recommendedName>
        <fullName evidence="4">HpcH/HpaI aldolase/citrate lyase domain-containing protein</fullName>
    </recommendedName>
</protein>
<evidence type="ECO:0000256" key="1">
    <source>
        <dbReference type="ARBA" id="ARBA00005568"/>
    </source>
</evidence>
<keyword evidence="2" id="KW-0479">Metal-binding</keyword>
<sequence>MRENTVLSAWREGRQTVGGWLSIGNAFTAESMSSLGFDWLCIDLQHGMLSYDDLKYMLPAISTRDTVPMVRVPWNEPYEIMKALDAGAYGVIVPMVNNREEALQAVSACRYPPDGLRSCGPVRAAMYAGRGYLAEANQQIACVAMVETAEALENLDEIATTPGLDGIYIGPADLAYALGLSGPSEMGNPKHAETVELILSTCKKHGMAVGIHTGSLELTQTYLQQGFNFVNLGTDSGFLMRLASTELAQAKQTKEAEREKTGY</sequence>
<dbReference type="GO" id="GO:0005737">
    <property type="term" value="C:cytoplasm"/>
    <property type="evidence" value="ECO:0007669"/>
    <property type="project" value="TreeGrafter"/>
</dbReference>
<dbReference type="InterPro" id="IPR015813">
    <property type="entry name" value="Pyrv/PenolPyrv_kinase-like_dom"/>
</dbReference>
<dbReference type="AlphaFoldDB" id="A0A381TTZ4"/>
<dbReference type="GO" id="GO:0046872">
    <property type="term" value="F:metal ion binding"/>
    <property type="evidence" value="ECO:0007669"/>
    <property type="project" value="UniProtKB-KW"/>
</dbReference>
<evidence type="ECO:0000313" key="5">
    <source>
        <dbReference type="EMBL" id="SVA18978.1"/>
    </source>
</evidence>
<comment type="similarity">
    <text evidence="1">Belongs to the HpcH/HpaI aldolase family.</text>
</comment>
<dbReference type="InterPro" id="IPR040442">
    <property type="entry name" value="Pyrv_kinase-like_dom_sf"/>
</dbReference>
<dbReference type="PANTHER" id="PTHR30502">
    <property type="entry name" value="2-KETO-3-DEOXY-L-RHAMNONATE ALDOLASE"/>
    <property type="match status" value="1"/>
</dbReference>
<proteinExistence type="inferred from homology"/>
<keyword evidence="3" id="KW-0456">Lyase</keyword>
<dbReference type="EMBL" id="UINC01005087">
    <property type="protein sequence ID" value="SVA18978.1"/>
    <property type="molecule type" value="Genomic_DNA"/>
</dbReference>
<dbReference type="Pfam" id="PF03328">
    <property type="entry name" value="HpcH_HpaI"/>
    <property type="match status" value="1"/>
</dbReference>
<dbReference type="InterPro" id="IPR005000">
    <property type="entry name" value="Aldolase/citrate-lyase_domain"/>
</dbReference>
<dbReference type="SUPFAM" id="SSF51621">
    <property type="entry name" value="Phosphoenolpyruvate/pyruvate domain"/>
    <property type="match status" value="1"/>
</dbReference>
<accession>A0A381TTZ4</accession>